<comment type="caution">
    <text evidence="2">The sequence shown here is derived from an EMBL/GenBank/DDBJ whole genome shotgun (WGS) entry which is preliminary data.</text>
</comment>
<evidence type="ECO:0000256" key="1">
    <source>
        <dbReference type="SAM" id="Phobius"/>
    </source>
</evidence>
<feature type="transmembrane region" description="Helical" evidence="1">
    <location>
        <begin position="190"/>
        <end position="210"/>
    </location>
</feature>
<keyword evidence="3" id="KW-1185">Reference proteome</keyword>
<feature type="transmembrane region" description="Helical" evidence="1">
    <location>
        <begin position="64"/>
        <end position="86"/>
    </location>
</feature>
<dbReference type="NCBIfam" id="NF038012">
    <property type="entry name" value="DMT_1"/>
    <property type="match status" value="1"/>
</dbReference>
<protein>
    <recommendedName>
        <fullName evidence="4">DMT family transporter</fullName>
    </recommendedName>
</protein>
<reference evidence="2" key="2">
    <citation type="submission" date="2020-09" db="EMBL/GenBank/DDBJ databases">
        <authorList>
            <person name="Sun Q."/>
            <person name="Zhou Y."/>
        </authorList>
    </citation>
    <scope>NUCLEOTIDE SEQUENCE</scope>
    <source>
        <strain evidence="2">CGMCC 4.7679</strain>
    </source>
</reference>
<dbReference type="AlphaFoldDB" id="A0A8H9IZK5"/>
<dbReference type="PANTHER" id="PTHR40761:SF1">
    <property type="entry name" value="CONSERVED INTEGRAL MEMBRANE ALANINE VALINE AND LEUCINE RICH PROTEIN-RELATED"/>
    <property type="match status" value="1"/>
</dbReference>
<gene>
    <name evidence="2" type="ORF">GCM10017566_65380</name>
</gene>
<feature type="transmembrane region" description="Helical" evidence="1">
    <location>
        <begin position="124"/>
        <end position="144"/>
    </location>
</feature>
<reference evidence="2" key="1">
    <citation type="journal article" date="2014" name="Int. J. Syst. Evol. Microbiol.">
        <title>Complete genome sequence of Corynebacterium casei LMG S-19264T (=DSM 44701T), isolated from a smear-ripened cheese.</title>
        <authorList>
            <consortium name="US DOE Joint Genome Institute (JGI-PGF)"/>
            <person name="Walter F."/>
            <person name="Albersmeier A."/>
            <person name="Kalinowski J."/>
            <person name="Ruckert C."/>
        </authorList>
    </citation>
    <scope>NUCLEOTIDE SEQUENCE</scope>
    <source>
        <strain evidence="2">CGMCC 4.7679</strain>
    </source>
</reference>
<sequence length="289" mass="29513">MVLGVVCAVLAAGANAAGSVLQRMGARRKPGLLELVRKPTWLSGVLATFAGLVLQTVALANAPIVLVQSLLIGELGFVLLLASVVFRTRLPPLEWVALAGLGAGMALLLVSLSAQGGDSLHVPAGVWLLGVGATFAAVGVLLAVGSKRHHLKRAACFGAAAGIWFGFTAVLVDGIGATFTNGFSGVFSAWQTYAMLVCGPAGFLLLQQALRAGPLVASQPGLTLANPLAALGWGLLAFHEDVRGGAWLAGDLTALVLITACTVQLARSSLLDGRDEVSRSPRSAPASPR</sequence>
<dbReference type="PANTHER" id="PTHR40761">
    <property type="entry name" value="CONSERVED INTEGRAL MEMBRANE ALANINE VALINE AND LEUCINE RICH PROTEIN-RELATED"/>
    <property type="match status" value="1"/>
</dbReference>
<dbReference type="Proteomes" id="UP000658656">
    <property type="component" value="Unassembled WGS sequence"/>
</dbReference>
<dbReference type="OrthoDB" id="3822427at2"/>
<feature type="transmembrane region" description="Helical" evidence="1">
    <location>
        <begin position="156"/>
        <end position="178"/>
    </location>
</feature>
<accession>A0A8H9IZK5</accession>
<dbReference type="EMBL" id="BNAV01000015">
    <property type="protein sequence ID" value="GHF82176.1"/>
    <property type="molecule type" value="Genomic_DNA"/>
</dbReference>
<organism evidence="2 3">
    <name type="scientific">Amycolatopsis bartoniae</name>
    <dbReference type="NCBI Taxonomy" id="941986"/>
    <lineage>
        <taxon>Bacteria</taxon>
        <taxon>Bacillati</taxon>
        <taxon>Actinomycetota</taxon>
        <taxon>Actinomycetes</taxon>
        <taxon>Pseudonocardiales</taxon>
        <taxon>Pseudonocardiaceae</taxon>
        <taxon>Amycolatopsis</taxon>
    </lineage>
</organism>
<keyword evidence="1" id="KW-1133">Transmembrane helix</keyword>
<keyword evidence="1" id="KW-0812">Transmembrane</keyword>
<proteinExistence type="predicted"/>
<feature type="transmembrane region" description="Helical" evidence="1">
    <location>
        <begin position="93"/>
        <end position="112"/>
    </location>
</feature>
<evidence type="ECO:0008006" key="4">
    <source>
        <dbReference type="Google" id="ProtNLM"/>
    </source>
</evidence>
<evidence type="ECO:0000313" key="3">
    <source>
        <dbReference type="Proteomes" id="UP000658656"/>
    </source>
</evidence>
<evidence type="ECO:0000313" key="2">
    <source>
        <dbReference type="EMBL" id="GHF82176.1"/>
    </source>
</evidence>
<name>A0A8H9IZK5_9PSEU</name>
<dbReference type="RefSeq" id="WP_145936594.1">
    <property type="nucleotide sequence ID" value="NZ_BNAV01000015.1"/>
</dbReference>
<keyword evidence="1" id="KW-0472">Membrane</keyword>